<gene>
    <name evidence="1" type="ORF">EP51_19045</name>
</gene>
<evidence type="ECO:0008006" key="3">
    <source>
        <dbReference type="Google" id="ProtNLM"/>
    </source>
</evidence>
<dbReference type="AlphaFoldDB" id="A0A076EKB3"/>
<sequence>MNTRVRRFALPSVITVGVLVAGGCAEPVDGQADETPVPEITFHPCDGFSSEALAAVRLDARPPDRMPDRNNPQNFGCGFQSQDSYSGIVISAIGETPDSVKSDDRFNVLSETEIGGRAALVSDFRGGSACTVSVAIEPGILEFMIGYSELEDFTTVDAACDQATKVATTLAPYFPDHL</sequence>
<evidence type="ECO:0000313" key="2">
    <source>
        <dbReference type="Proteomes" id="UP000028488"/>
    </source>
</evidence>
<organism evidence="1 2">
    <name type="scientific">Rhodococcus opacus</name>
    <name type="common">Nocardia opaca</name>
    <dbReference type="NCBI Taxonomy" id="37919"/>
    <lineage>
        <taxon>Bacteria</taxon>
        <taxon>Bacillati</taxon>
        <taxon>Actinomycetota</taxon>
        <taxon>Actinomycetes</taxon>
        <taxon>Mycobacteriales</taxon>
        <taxon>Nocardiaceae</taxon>
        <taxon>Rhodococcus</taxon>
    </lineage>
</organism>
<accession>A0A076EKB3</accession>
<reference evidence="1 2" key="1">
    <citation type="submission" date="2014-07" db="EMBL/GenBank/DDBJ databases">
        <title>Genome Sequence of Rhodococcus opacus Strain R7, a Biodegrader of Mono- and Polycyclic Aromatic Hydrocarbons.</title>
        <authorList>
            <person name="Di Gennaro P."/>
            <person name="Zampolli J."/>
            <person name="Presti I."/>
            <person name="Cappelletti M."/>
            <person name="D'Ursi P."/>
            <person name="Orro A."/>
            <person name="Mezzelani A."/>
            <person name="Milanesi L."/>
        </authorList>
    </citation>
    <scope>NUCLEOTIDE SEQUENCE [LARGE SCALE GENOMIC DNA]</scope>
    <source>
        <strain evidence="1 2">R7</strain>
    </source>
</reference>
<dbReference type="PROSITE" id="PS51257">
    <property type="entry name" value="PROKAR_LIPOPROTEIN"/>
    <property type="match status" value="1"/>
</dbReference>
<dbReference type="Pfam" id="PF12079">
    <property type="entry name" value="DUF3558"/>
    <property type="match status" value="1"/>
</dbReference>
<proteinExistence type="predicted"/>
<name>A0A076EKB3_RHOOP</name>
<dbReference type="Proteomes" id="UP000028488">
    <property type="component" value="Chromosome"/>
</dbReference>
<evidence type="ECO:0000313" key="1">
    <source>
        <dbReference type="EMBL" id="AII06610.1"/>
    </source>
</evidence>
<protein>
    <recommendedName>
        <fullName evidence="3">DUF3558 domain-containing protein</fullName>
    </recommendedName>
</protein>
<dbReference type="EMBL" id="CP008947">
    <property type="protein sequence ID" value="AII06610.1"/>
    <property type="molecule type" value="Genomic_DNA"/>
</dbReference>
<dbReference type="InterPro" id="IPR024520">
    <property type="entry name" value="DUF3558"/>
</dbReference>
<dbReference type="RefSeq" id="WP_128640107.1">
    <property type="nucleotide sequence ID" value="NZ_CP008947.1"/>
</dbReference>